<evidence type="ECO:0000256" key="2">
    <source>
        <dbReference type="ARBA" id="ARBA00009298"/>
    </source>
</evidence>
<comment type="subcellular location">
    <subcellularLocation>
        <location evidence="9">Cell inner membrane</location>
        <topology evidence="9">Multi-pass membrane protein</topology>
    </subcellularLocation>
    <subcellularLocation>
        <location evidence="1">Cell membrane</location>
        <topology evidence="1">Multi-pass membrane protein</topology>
    </subcellularLocation>
</comment>
<reference evidence="12 13" key="1">
    <citation type="submission" date="2019-06" db="EMBL/GenBank/DDBJ databases">
        <authorList>
            <person name="Li M."/>
        </authorList>
    </citation>
    <scope>NUCLEOTIDE SEQUENCE [LARGE SCALE GENOMIC DNA]</scope>
    <source>
        <strain evidence="12 13">BGMRC2036</strain>
    </source>
</reference>
<keyword evidence="4" id="KW-1003">Cell membrane</keyword>
<evidence type="ECO:0000313" key="12">
    <source>
        <dbReference type="EMBL" id="TPW26859.1"/>
    </source>
</evidence>
<feature type="domain" description="MgtC-like C-terminal" evidence="11">
    <location>
        <begin position="157"/>
        <end position="232"/>
    </location>
</feature>
<dbReference type="RefSeq" id="WP_141151086.1">
    <property type="nucleotide sequence ID" value="NZ_VHLG01000022.1"/>
</dbReference>
<dbReference type="Gene3D" id="3.30.70.260">
    <property type="match status" value="1"/>
</dbReference>
<feature type="transmembrane region" description="Helical" evidence="9">
    <location>
        <begin position="6"/>
        <end position="30"/>
    </location>
</feature>
<dbReference type="Pfam" id="PF21770">
    <property type="entry name" value="MgtC_SapB_C"/>
    <property type="match status" value="1"/>
</dbReference>
<gene>
    <name evidence="12" type="ORF">FJU08_21370</name>
</gene>
<evidence type="ECO:0000256" key="5">
    <source>
        <dbReference type="ARBA" id="ARBA00022692"/>
    </source>
</evidence>
<proteinExistence type="inferred from homology"/>
<comment type="caution">
    <text evidence="12">The sequence shown here is derived from an EMBL/GenBank/DDBJ whole genome shotgun (WGS) entry which is preliminary data.</text>
</comment>
<keyword evidence="9" id="KW-0997">Cell inner membrane</keyword>
<dbReference type="EMBL" id="VHLG01000022">
    <property type="protein sequence ID" value="TPW26859.1"/>
    <property type="molecule type" value="Genomic_DNA"/>
</dbReference>
<dbReference type="OrthoDB" id="9811198at2"/>
<feature type="transmembrane region" description="Helical" evidence="9">
    <location>
        <begin position="42"/>
        <end position="62"/>
    </location>
</feature>
<dbReference type="PRINTS" id="PR01837">
    <property type="entry name" value="MGTCSAPBPROT"/>
</dbReference>
<name>A0A506U2Q5_9HYPH</name>
<feature type="transmembrane region" description="Helical" evidence="9">
    <location>
        <begin position="121"/>
        <end position="139"/>
    </location>
</feature>
<comment type="function">
    <text evidence="8">Virulence factor required for growth in low Mg(2+) medium and for intramacrophage survival. May be involved in regulating membrane potential by activating Na(+)/K(+)-ATPase.</text>
</comment>
<evidence type="ECO:0000256" key="7">
    <source>
        <dbReference type="ARBA" id="ARBA00023136"/>
    </source>
</evidence>
<dbReference type="InterPro" id="IPR049177">
    <property type="entry name" value="MgtC_SapB_SrpB_YhiD_N"/>
</dbReference>
<comment type="similarity">
    <text evidence="2 9">Belongs to the MgtC/SapB family.</text>
</comment>
<feature type="transmembrane region" description="Helical" evidence="9">
    <location>
        <begin position="68"/>
        <end position="88"/>
    </location>
</feature>
<dbReference type="AlphaFoldDB" id="A0A506U2Q5"/>
<organism evidence="12 13">
    <name type="scientific">Martelella alba</name>
    <dbReference type="NCBI Taxonomy" id="2590451"/>
    <lineage>
        <taxon>Bacteria</taxon>
        <taxon>Pseudomonadati</taxon>
        <taxon>Pseudomonadota</taxon>
        <taxon>Alphaproteobacteria</taxon>
        <taxon>Hyphomicrobiales</taxon>
        <taxon>Aurantimonadaceae</taxon>
        <taxon>Martelella</taxon>
    </lineage>
</organism>
<dbReference type="PANTHER" id="PTHR33778:SF3">
    <property type="entry name" value="PROTEIN MGTC"/>
    <property type="match status" value="1"/>
</dbReference>
<dbReference type="PANTHER" id="PTHR33778">
    <property type="entry name" value="PROTEIN MGTC"/>
    <property type="match status" value="1"/>
</dbReference>
<dbReference type="GO" id="GO:0005886">
    <property type="term" value="C:plasma membrane"/>
    <property type="evidence" value="ECO:0007669"/>
    <property type="project" value="UniProtKB-SubCell"/>
</dbReference>
<dbReference type="Pfam" id="PF02308">
    <property type="entry name" value="MgtC"/>
    <property type="match status" value="1"/>
</dbReference>
<keyword evidence="13" id="KW-1185">Reference proteome</keyword>
<keyword evidence="5 9" id="KW-0812">Transmembrane</keyword>
<evidence type="ECO:0000259" key="10">
    <source>
        <dbReference type="Pfam" id="PF02308"/>
    </source>
</evidence>
<dbReference type="Proteomes" id="UP000318801">
    <property type="component" value="Unassembled WGS sequence"/>
</dbReference>
<evidence type="ECO:0000256" key="4">
    <source>
        <dbReference type="ARBA" id="ARBA00022475"/>
    </source>
</evidence>
<feature type="domain" description="MgtC/SapB/SrpB/YhiD N-terminal" evidence="10">
    <location>
        <begin position="19"/>
        <end position="139"/>
    </location>
</feature>
<evidence type="ECO:0000259" key="11">
    <source>
        <dbReference type="Pfam" id="PF21770"/>
    </source>
</evidence>
<accession>A0A506U2Q5</accession>
<evidence type="ECO:0000313" key="13">
    <source>
        <dbReference type="Proteomes" id="UP000318801"/>
    </source>
</evidence>
<protein>
    <recommendedName>
        <fullName evidence="3 9">Protein MgtC</fullName>
    </recommendedName>
</protein>
<evidence type="ECO:0000256" key="8">
    <source>
        <dbReference type="ARBA" id="ARBA00025369"/>
    </source>
</evidence>
<keyword evidence="7 9" id="KW-0472">Membrane</keyword>
<evidence type="ECO:0000256" key="3">
    <source>
        <dbReference type="ARBA" id="ARBA00013833"/>
    </source>
</evidence>
<keyword evidence="6 9" id="KW-1133">Transmembrane helix</keyword>
<evidence type="ECO:0000256" key="6">
    <source>
        <dbReference type="ARBA" id="ARBA00022989"/>
    </source>
</evidence>
<evidence type="ECO:0000256" key="9">
    <source>
        <dbReference type="RuleBase" id="RU365041"/>
    </source>
</evidence>
<sequence>MSFLDHFQLFSILDSTMSLIVAFICGTAIGAERQYRQRSAGLRTNALVAIGAAAFVDIGQAVGGNVEAVRVISYVVSGIGFLGAGVIMKDGLHVRGLNTAATLWCSAAAGASAGADLVAEAILITLIVLAANTLLHPLVDRVNRMPLKASQGEAVFVIRAVVSPEDITLIRRRIIEFLNKAKYPVRDIEVEDRPNGDLEIGATLVSSAVVLSELDKVVADIGKAKAVKSVYWENGIPE</sequence>
<dbReference type="InterPro" id="IPR003416">
    <property type="entry name" value="MgtC/SapB/SrpB/YhiD_fam"/>
</dbReference>
<evidence type="ECO:0000256" key="1">
    <source>
        <dbReference type="ARBA" id="ARBA00004651"/>
    </source>
</evidence>
<dbReference type="InterPro" id="IPR048640">
    <property type="entry name" value="MgtC-like_C"/>
</dbReference>